<name>E3M7U2_CAERE</name>
<dbReference type="Proteomes" id="UP000008281">
    <property type="component" value="Unassembled WGS sequence"/>
</dbReference>
<dbReference type="OrthoDB" id="10250441at2759"/>
<gene>
    <name evidence="5" type="ORF">CRE_12594</name>
</gene>
<dbReference type="SUPFAM" id="SSF46579">
    <property type="entry name" value="Prefoldin"/>
    <property type="match status" value="1"/>
</dbReference>
<dbReference type="CDD" id="cd23165">
    <property type="entry name" value="Prefoldin_4"/>
    <property type="match status" value="1"/>
</dbReference>
<keyword evidence="3" id="KW-0143">Chaperone</keyword>
<keyword evidence="4" id="KW-0175">Coiled coil</keyword>
<dbReference type="InParanoid" id="E3M7U2"/>
<dbReference type="GO" id="GO:0016272">
    <property type="term" value="C:prefoldin complex"/>
    <property type="evidence" value="ECO:0007669"/>
    <property type="project" value="InterPro"/>
</dbReference>
<sequence length="201" mass="22812">MSQRIIRTIAKKERQRVEGVVREDNTSEGLVSADADLTFLFQKIFFENLHASHIFSFFSSGVFSKNQYIISIFLRMSEHTKVSAEDQALLNKFARSYQQQNQLKAELKEAKTLVENINEASDEILLLDDEDSASIPCRIGSCFVHFNGDSLNEHLEGKKATAEKVLAQKTTELNTITAEMERIKKVLYGKFGDQINLDADE</sequence>
<dbReference type="GO" id="GO:0006457">
    <property type="term" value="P:protein folding"/>
    <property type="evidence" value="ECO:0007669"/>
    <property type="project" value="InterPro"/>
</dbReference>
<evidence type="ECO:0008006" key="7">
    <source>
        <dbReference type="Google" id="ProtNLM"/>
    </source>
</evidence>
<comment type="subunit">
    <text evidence="2">Heterohexamer of two PFD-alpha type and four PFD-beta type subunits.</text>
</comment>
<reference evidence="5" key="1">
    <citation type="submission" date="2007-07" db="EMBL/GenBank/DDBJ databases">
        <title>PCAP assembly of the Caenorhabditis remanei genome.</title>
        <authorList>
            <consortium name="The Caenorhabditis remanei Sequencing Consortium"/>
            <person name="Wilson R.K."/>
        </authorList>
    </citation>
    <scope>NUCLEOTIDE SEQUENCE [LARGE SCALE GENOMIC DNA]</scope>
    <source>
        <strain evidence="5">PB4641</strain>
    </source>
</reference>
<dbReference type="CTD" id="9828520"/>
<keyword evidence="6" id="KW-1185">Reference proteome</keyword>
<evidence type="ECO:0000256" key="1">
    <source>
        <dbReference type="ARBA" id="ARBA00008045"/>
    </source>
</evidence>
<organism evidence="6">
    <name type="scientific">Caenorhabditis remanei</name>
    <name type="common">Caenorhabditis vulgaris</name>
    <dbReference type="NCBI Taxonomy" id="31234"/>
    <lineage>
        <taxon>Eukaryota</taxon>
        <taxon>Metazoa</taxon>
        <taxon>Ecdysozoa</taxon>
        <taxon>Nematoda</taxon>
        <taxon>Chromadorea</taxon>
        <taxon>Rhabditida</taxon>
        <taxon>Rhabditina</taxon>
        <taxon>Rhabditomorpha</taxon>
        <taxon>Rhabditoidea</taxon>
        <taxon>Rhabditidae</taxon>
        <taxon>Peloderinae</taxon>
        <taxon>Caenorhabditis</taxon>
    </lineage>
</organism>
<evidence type="ECO:0000256" key="2">
    <source>
        <dbReference type="ARBA" id="ARBA00011695"/>
    </source>
</evidence>
<dbReference type="GO" id="GO:0051082">
    <property type="term" value="F:unfolded protein binding"/>
    <property type="evidence" value="ECO:0007669"/>
    <property type="project" value="InterPro"/>
</dbReference>
<evidence type="ECO:0000313" key="6">
    <source>
        <dbReference type="Proteomes" id="UP000008281"/>
    </source>
</evidence>
<feature type="coiled-coil region" evidence="4">
    <location>
        <begin position="90"/>
        <end position="172"/>
    </location>
</feature>
<dbReference type="GeneID" id="9828520"/>
<dbReference type="InterPro" id="IPR002777">
    <property type="entry name" value="PFD_beta-like"/>
</dbReference>
<dbReference type="GO" id="GO:0005737">
    <property type="term" value="C:cytoplasm"/>
    <property type="evidence" value="ECO:0007669"/>
    <property type="project" value="TreeGrafter"/>
</dbReference>
<proteinExistence type="inferred from homology"/>
<dbReference type="OMA" id="ESIHWEL"/>
<dbReference type="RefSeq" id="XP_003107700.2">
    <property type="nucleotide sequence ID" value="XM_003107652.2"/>
</dbReference>
<dbReference type="KEGG" id="crq:GCK72_014099"/>
<evidence type="ECO:0000256" key="3">
    <source>
        <dbReference type="ARBA" id="ARBA00023186"/>
    </source>
</evidence>
<dbReference type="AlphaFoldDB" id="E3M7U2"/>
<dbReference type="FunCoup" id="E3M7U2">
    <property type="interactions" value="2663"/>
</dbReference>
<comment type="similarity">
    <text evidence="1">Belongs to the prefoldin subunit beta family.</text>
</comment>
<evidence type="ECO:0000313" key="5">
    <source>
        <dbReference type="EMBL" id="EFO93599.1"/>
    </source>
</evidence>
<dbReference type="EMBL" id="DS268427">
    <property type="protein sequence ID" value="EFO93599.1"/>
    <property type="molecule type" value="Genomic_DNA"/>
</dbReference>
<dbReference type="eggNOG" id="KOG1760">
    <property type="taxonomic scope" value="Eukaryota"/>
</dbReference>
<accession>E3M7U2</accession>
<evidence type="ECO:0000256" key="4">
    <source>
        <dbReference type="SAM" id="Coils"/>
    </source>
</evidence>
<protein>
    <recommendedName>
        <fullName evidence="7">Prefoldin subunit 4</fullName>
    </recommendedName>
</protein>
<dbReference type="InterPro" id="IPR016661">
    <property type="entry name" value="PFDN4"/>
</dbReference>
<dbReference type="STRING" id="31234.E3M7U2"/>
<dbReference type="PANTHER" id="PTHR21100:SF9">
    <property type="entry name" value="PREFOLDIN SUBUNIT 4"/>
    <property type="match status" value="1"/>
</dbReference>
<dbReference type="HOGENOM" id="CLU_1361552_0_0_1"/>
<dbReference type="Pfam" id="PF01920">
    <property type="entry name" value="Prefoldin_2"/>
    <property type="match status" value="1"/>
</dbReference>
<dbReference type="PANTHER" id="PTHR21100">
    <property type="entry name" value="PREFOLDIN SUBUNIT 4"/>
    <property type="match status" value="1"/>
</dbReference>